<dbReference type="GO" id="GO:0045259">
    <property type="term" value="C:proton-transporting ATP synthase complex"/>
    <property type="evidence" value="ECO:0007669"/>
    <property type="project" value="UniProtKB-KW"/>
</dbReference>
<reference evidence="10" key="1">
    <citation type="journal article" date="2023" name="Commun. Biol.">
        <title>Genome analysis of Parmales, the sister group of diatoms, reveals the evolutionary specialization of diatoms from phago-mixotrophs to photoautotrophs.</title>
        <authorList>
            <person name="Ban H."/>
            <person name="Sato S."/>
            <person name="Yoshikawa S."/>
            <person name="Yamada K."/>
            <person name="Nakamura Y."/>
            <person name="Ichinomiya M."/>
            <person name="Sato N."/>
            <person name="Blanc-Mathieu R."/>
            <person name="Endo H."/>
            <person name="Kuwata A."/>
            <person name="Ogata H."/>
        </authorList>
    </citation>
    <scope>NUCLEOTIDE SEQUENCE [LARGE SCALE GENOMIC DNA]</scope>
</reference>
<evidence type="ECO:0000256" key="3">
    <source>
        <dbReference type="ARBA" id="ARBA00022781"/>
    </source>
</evidence>
<dbReference type="AlphaFoldDB" id="A0A9W7LAX2"/>
<evidence type="ECO:0000256" key="1">
    <source>
        <dbReference type="ARBA" id="ARBA00022448"/>
    </source>
</evidence>
<dbReference type="Proteomes" id="UP001165065">
    <property type="component" value="Unassembled WGS sequence"/>
</dbReference>
<dbReference type="GO" id="GO:0005743">
    <property type="term" value="C:mitochondrial inner membrane"/>
    <property type="evidence" value="ECO:0007669"/>
    <property type="project" value="UniProtKB-SubCell"/>
</dbReference>
<sequence length="275" mass="28646">MLGRVSRISRFTPRSVSAFHSSAPSQSEEKAPAAPAGGFLGTGLDPMYAIPFGIIAGIPIINNEFLVLNEETQLVGCFAAFVITAYTQGGDAVAKMMDDKAKAITEEHNAAENASIAAVESIIAAHKNRIAAMEDLATLESMAGEYEKKAAAIVPAVAKFEVAASIEKALADIYNKELIAKEKVSQDLAANAVRSVRDGFLADAKAVDASTTYAISALVGKAGPNPIDGEFVKFFDAAGKAAAAEEKANKGKVVEDKEAQAVISSVLEIVKAKAA</sequence>
<proteinExistence type="inferred from homology"/>
<comment type="function">
    <text evidence="8">Subunit b, of the mitochondrial membrane ATP synthase complex (F(1)F(0) ATP synthase or Complex V) that produces ATP from ADP in the presence of a proton gradient across the membrane which is generated by electron transport complexes of the respiratory chain. ATP synthase complex consist of a soluble F(1) head domain - the catalytic core - and a membrane F(1) domain - the membrane proton channel. These two domains are linked by a central stalk rotating inside the F(1) region and a stationary peripheral stalk. During catalysis, ATP synthesis in the catalytic domain of F(1) is coupled via a rotary mechanism of the central stalk subunits to proton translocation. In vivo, can only synthesize ATP although its ATP hydrolase activity can be activated artificially in vitro. Part of the complex F(0) domain. Part of the complex F(0) domain and the peripheric stalk, which acts as a stator to hold the catalytic alpha(3)beta(3) subcomplex and subunit a/ATP6 static relative to the rotary elements.</text>
</comment>
<gene>
    <name evidence="9" type="ORF">TrCOL_g2659</name>
</gene>
<dbReference type="GO" id="GO:0015986">
    <property type="term" value="P:proton motive force-driven ATP synthesis"/>
    <property type="evidence" value="ECO:0007669"/>
    <property type="project" value="UniProtKB-UniRule"/>
</dbReference>
<evidence type="ECO:0000256" key="2">
    <source>
        <dbReference type="ARBA" id="ARBA00022547"/>
    </source>
</evidence>
<organism evidence="9 10">
    <name type="scientific">Triparma columacea</name>
    <dbReference type="NCBI Taxonomy" id="722753"/>
    <lineage>
        <taxon>Eukaryota</taxon>
        <taxon>Sar</taxon>
        <taxon>Stramenopiles</taxon>
        <taxon>Ochrophyta</taxon>
        <taxon>Bolidophyceae</taxon>
        <taxon>Parmales</taxon>
        <taxon>Triparmaceae</taxon>
        <taxon>Triparma</taxon>
    </lineage>
</organism>
<keyword evidence="1 8" id="KW-0813">Transport</keyword>
<keyword evidence="6 8" id="KW-0496">Mitochondrion</keyword>
<dbReference type="InterPro" id="IPR008688">
    <property type="entry name" value="ATP_synth_Bsub_B/MI25"/>
</dbReference>
<dbReference type="PANTHER" id="PTHR12733">
    <property type="entry name" value="MITOCHONDRIAL ATP SYNTHASE B CHAIN"/>
    <property type="match status" value="1"/>
</dbReference>
<keyword evidence="4 8" id="KW-0999">Mitochondrion inner membrane</keyword>
<comment type="similarity">
    <text evidence="8">Belongs to the eukaryotic ATPase B chain family.</text>
</comment>
<evidence type="ECO:0000256" key="5">
    <source>
        <dbReference type="ARBA" id="ARBA00023065"/>
    </source>
</evidence>
<dbReference type="OrthoDB" id="192556at2759"/>
<comment type="caution">
    <text evidence="9">The sequence shown here is derived from an EMBL/GenBank/DDBJ whole genome shotgun (WGS) entry which is preliminary data.</text>
</comment>
<evidence type="ECO:0000256" key="7">
    <source>
        <dbReference type="ARBA" id="ARBA00023136"/>
    </source>
</evidence>
<name>A0A9W7LAX2_9STRA</name>
<evidence type="ECO:0000256" key="4">
    <source>
        <dbReference type="ARBA" id="ARBA00022792"/>
    </source>
</evidence>
<evidence type="ECO:0000313" key="10">
    <source>
        <dbReference type="Proteomes" id="UP001165065"/>
    </source>
</evidence>
<evidence type="ECO:0000256" key="6">
    <source>
        <dbReference type="ARBA" id="ARBA00023128"/>
    </source>
</evidence>
<keyword evidence="5 8" id="KW-0406">Ion transport</keyword>
<protein>
    <recommendedName>
        <fullName evidence="8">ATP synthase subunit b</fullName>
    </recommendedName>
</protein>
<evidence type="ECO:0000256" key="8">
    <source>
        <dbReference type="RuleBase" id="RU368017"/>
    </source>
</evidence>
<comment type="subunit">
    <text evidence="8">F-type ATPases have 2 components, CF(1) - the catalytic core - and CF(0) - the membrane proton channel. CF(1) and CF(0) have multiple subunits.</text>
</comment>
<dbReference type="GO" id="GO:0015078">
    <property type="term" value="F:proton transmembrane transporter activity"/>
    <property type="evidence" value="ECO:0007669"/>
    <property type="project" value="UniProtKB-UniRule"/>
</dbReference>
<dbReference type="PANTHER" id="PTHR12733:SF3">
    <property type="entry name" value="ATP SYNTHASE F(0) COMPLEX SUBUNIT B1, MITOCHONDRIAL"/>
    <property type="match status" value="1"/>
</dbReference>
<dbReference type="InterPro" id="IPR013837">
    <property type="entry name" value="ATP_synth_F0_suB"/>
</dbReference>
<keyword evidence="3 8" id="KW-0375">Hydrogen ion transport</keyword>
<dbReference type="Pfam" id="PF05405">
    <property type="entry name" value="Mt_ATP-synt_B"/>
    <property type="match status" value="1"/>
</dbReference>
<dbReference type="EMBL" id="BRYA01000174">
    <property type="protein sequence ID" value="GMI42545.1"/>
    <property type="molecule type" value="Genomic_DNA"/>
</dbReference>
<keyword evidence="7 8" id="KW-0472">Membrane</keyword>
<accession>A0A9W7LAX2</accession>
<keyword evidence="2 8" id="KW-0138">CF(0)</keyword>
<evidence type="ECO:0000313" key="9">
    <source>
        <dbReference type="EMBL" id="GMI42545.1"/>
    </source>
</evidence>
<keyword evidence="10" id="KW-1185">Reference proteome</keyword>
<comment type="subcellular location">
    <subcellularLocation>
        <location evidence="8">Mitochondrion</location>
    </subcellularLocation>
    <subcellularLocation>
        <location evidence="8">Mitochondrion inner membrane</location>
    </subcellularLocation>
</comment>